<protein>
    <submittedName>
        <fullName evidence="2">Uncharacterized protein</fullName>
    </submittedName>
</protein>
<accession>A0ABC9WER8</accession>
<evidence type="ECO:0000313" key="3">
    <source>
        <dbReference type="Proteomes" id="UP001623348"/>
    </source>
</evidence>
<comment type="caution">
    <text evidence="2">The sequence shown here is derived from an EMBL/GenBank/DDBJ whole genome shotgun (WGS) entry which is preliminary data.</text>
</comment>
<organism evidence="2 3">
    <name type="scientific">Grus japonensis</name>
    <name type="common">Japanese crane</name>
    <name type="synonym">Red-crowned crane</name>
    <dbReference type="NCBI Taxonomy" id="30415"/>
    <lineage>
        <taxon>Eukaryota</taxon>
        <taxon>Metazoa</taxon>
        <taxon>Chordata</taxon>
        <taxon>Craniata</taxon>
        <taxon>Vertebrata</taxon>
        <taxon>Euteleostomi</taxon>
        <taxon>Archelosauria</taxon>
        <taxon>Archosauria</taxon>
        <taxon>Dinosauria</taxon>
        <taxon>Saurischia</taxon>
        <taxon>Theropoda</taxon>
        <taxon>Coelurosauria</taxon>
        <taxon>Aves</taxon>
        <taxon>Neognathae</taxon>
        <taxon>Neoaves</taxon>
        <taxon>Gruiformes</taxon>
        <taxon>Gruidae</taxon>
        <taxon>Grus</taxon>
    </lineage>
</organism>
<dbReference type="Proteomes" id="UP001623348">
    <property type="component" value="Unassembled WGS sequence"/>
</dbReference>
<keyword evidence="3" id="KW-1185">Reference proteome</keyword>
<name>A0ABC9WER8_GRUJA</name>
<evidence type="ECO:0000256" key="1">
    <source>
        <dbReference type="SAM" id="MobiDB-lite"/>
    </source>
</evidence>
<dbReference type="AlphaFoldDB" id="A0ABC9WER8"/>
<gene>
    <name evidence="2" type="ORF">GRJ2_000839600</name>
</gene>
<dbReference type="EMBL" id="BAAFJT010000002">
    <property type="protein sequence ID" value="GAB0183743.1"/>
    <property type="molecule type" value="Genomic_DNA"/>
</dbReference>
<sequence length="157" mass="17408">MGTSDTASSRLRSIKKDYRALGISVRDSGVQACQASEEGFKLKLLGDNNLNQSHSYQFDASASNRCPEPGKRSQVSKRTPEVQPKGIPATKSASSGAQLKCLYANTHDMGSKQELETCACLQAYDLIGITEMWWGGSYDWSVGMEEYRLFRKDRQGR</sequence>
<evidence type="ECO:0000313" key="2">
    <source>
        <dbReference type="EMBL" id="GAB0183743.1"/>
    </source>
</evidence>
<proteinExistence type="predicted"/>
<reference evidence="2 3" key="1">
    <citation type="submission" date="2024-06" db="EMBL/GenBank/DDBJ databases">
        <title>The draft genome of Grus japonensis, version 3.</title>
        <authorList>
            <person name="Nabeshima K."/>
            <person name="Suzuki S."/>
            <person name="Onuma M."/>
        </authorList>
    </citation>
    <scope>NUCLEOTIDE SEQUENCE [LARGE SCALE GENOMIC DNA]</scope>
    <source>
        <strain evidence="2 3">451A</strain>
    </source>
</reference>
<feature type="region of interest" description="Disordered" evidence="1">
    <location>
        <begin position="59"/>
        <end position="92"/>
    </location>
</feature>